<sequence length="27" mass="2983">MSSALYSSTNSALWCLKSSRFPIGGRY</sequence>
<accession>A0A0E9VFG7</accession>
<reference evidence="1" key="2">
    <citation type="journal article" date="2015" name="Fish Shellfish Immunol.">
        <title>Early steps in the European eel (Anguilla anguilla)-Vibrio vulnificus interaction in the gills: Role of the RtxA13 toxin.</title>
        <authorList>
            <person name="Callol A."/>
            <person name="Pajuelo D."/>
            <person name="Ebbesson L."/>
            <person name="Teles M."/>
            <person name="MacKenzie S."/>
            <person name="Amaro C."/>
        </authorList>
    </citation>
    <scope>NUCLEOTIDE SEQUENCE</scope>
</reference>
<dbReference type="EMBL" id="GBXM01032639">
    <property type="protein sequence ID" value="JAH75938.1"/>
    <property type="molecule type" value="Transcribed_RNA"/>
</dbReference>
<evidence type="ECO:0000313" key="1">
    <source>
        <dbReference type="EMBL" id="JAH75938.1"/>
    </source>
</evidence>
<proteinExistence type="predicted"/>
<protein>
    <submittedName>
        <fullName evidence="1">Uncharacterized protein</fullName>
    </submittedName>
</protein>
<reference evidence="1" key="1">
    <citation type="submission" date="2014-11" db="EMBL/GenBank/DDBJ databases">
        <authorList>
            <person name="Amaro Gonzalez C."/>
        </authorList>
    </citation>
    <scope>NUCLEOTIDE SEQUENCE</scope>
</reference>
<dbReference type="AlphaFoldDB" id="A0A0E9VFG7"/>
<name>A0A0E9VFG7_ANGAN</name>
<organism evidence="1">
    <name type="scientific">Anguilla anguilla</name>
    <name type="common">European freshwater eel</name>
    <name type="synonym">Muraena anguilla</name>
    <dbReference type="NCBI Taxonomy" id="7936"/>
    <lineage>
        <taxon>Eukaryota</taxon>
        <taxon>Metazoa</taxon>
        <taxon>Chordata</taxon>
        <taxon>Craniata</taxon>
        <taxon>Vertebrata</taxon>
        <taxon>Euteleostomi</taxon>
        <taxon>Actinopterygii</taxon>
        <taxon>Neopterygii</taxon>
        <taxon>Teleostei</taxon>
        <taxon>Anguilliformes</taxon>
        <taxon>Anguillidae</taxon>
        <taxon>Anguilla</taxon>
    </lineage>
</organism>